<dbReference type="EMBL" id="UINC01030161">
    <property type="protein sequence ID" value="SVB14092.1"/>
    <property type="molecule type" value="Genomic_DNA"/>
</dbReference>
<feature type="transmembrane region" description="Helical" evidence="5">
    <location>
        <begin position="133"/>
        <end position="153"/>
    </location>
</feature>
<feature type="transmembrane region" description="Helical" evidence="5">
    <location>
        <begin position="269"/>
        <end position="286"/>
    </location>
</feature>
<dbReference type="InterPro" id="IPR039421">
    <property type="entry name" value="Type_1_exporter"/>
</dbReference>
<dbReference type="GO" id="GO:0016020">
    <property type="term" value="C:membrane"/>
    <property type="evidence" value="ECO:0007669"/>
    <property type="project" value="UniProtKB-SubCell"/>
</dbReference>
<feature type="transmembrane region" description="Helical" evidence="5">
    <location>
        <begin position="159"/>
        <end position="177"/>
    </location>
</feature>
<feature type="transmembrane region" description="Helical" evidence="5">
    <location>
        <begin position="53"/>
        <end position="72"/>
    </location>
</feature>
<accession>A0A382BLA9</accession>
<dbReference type="GO" id="GO:0016887">
    <property type="term" value="F:ATP hydrolysis activity"/>
    <property type="evidence" value="ECO:0007669"/>
    <property type="project" value="InterPro"/>
</dbReference>
<keyword evidence="2 5" id="KW-0812">Transmembrane</keyword>
<keyword evidence="4 5" id="KW-0472">Membrane</keyword>
<evidence type="ECO:0000256" key="1">
    <source>
        <dbReference type="ARBA" id="ARBA00004141"/>
    </source>
</evidence>
<feature type="transmembrane region" description="Helical" evidence="5">
    <location>
        <begin position="245"/>
        <end position="263"/>
    </location>
</feature>
<name>A0A382BLA9_9ZZZZ</name>
<dbReference type="SUPFAM" id="SSF52540">
    <property type="entry name" value="P-loop containing nucleoside triphosphate hydrolases"/>
    <property type="match status" value="1"/>
</dbReference>
<dbReference type="AlphaFoldDB" id="A0A382BLA9"/>
<evidence type="ECO:0000256" key="5">
    <source>
        <dbReference type="SAM" id="Phobius"/>
    </source>
</evidence>
<dbReference type="GO" id="GO:0140359">
    <property type="term" value="F:ABC-type transporter activity"/>
    <property type="evidence" value="ECO:0007669"/>
    <property type="project" value="InterPro"/>
</dbReference>
<dbReference type="InterPro" id="IPR036640">
    <property type="entry name" value="ABC1_TM_sf"/>
</dbReference>
<dbReference type="GO" id="GO:0005524">
    <property type="term" value="F:ATP binding"/>
    <property type="evidence" value="ECO:0007669"/>
    <property type="project" value="InterPro"/>
</dbReference>
<feature type="transmembrane region" description="Helical" evidence="5">
    <location>
        <begin position="20"/>
        <end position="47"/>
    </location>
</feature>
<dbReference type="InterPro" id="IPR003439">
    <property type="entry name" value="ABC_transporter-like_ATP-bd"/>
</dbReference>
<comment type="subcellular location">
    <subcellularLocation>
        <location evidence="1">Membrane</location>
        <topology evidence="1">Multi-pass membrane protein</topology>
    </subcellularLocation>
</comment>
<organism evidence="7">
    <name type="scientific">marine metagenome</name>
    <dbReference type="NCBI Taxonomy" id="408172"/>
    <lineage>
        <taxon>unclassified sequences</taxon>
        <taxon>metagenomes</taxon>
        <taxon>ecological metagenomes</taxon>
    </lineage>
</organism>
<dbReference type="PANTHER" id="PTHR24221:SF654">
    <property type="entry name" value="ATP-BINDING CASSETTE SUB-FAMILY B MEMBER 6"/>
    <property type="match status" value="1"/>
</dbReference>
<dbReference type="PANTHER" id="PTHR24221">
    <property type="entry name" value="ATP-BINDING CASSETTE SUB-FAMILY B"/>
    <property type="match status" value="1"/>
</dbReference>
<feature type="domain" description="ABC transmembrane type-1" evidence="6">
    <location>
        <begin position="19"/>
        <end position="301"/>
    </location>
</feature>
<feature type="non-terminal residue" evidence="7">
    <location>
        <position position="408"/>
    </location>
</feature>
<dbReference type="Pfam" id="PF00005">
    <property type="entry name" value="ABC_tran"/>
    <property type="match status" value="1"/>
</dbReference>
<evidence type="ECO:0000256" key="4">
    <source>
        <dbReference type="ARBA" id="ARBA00023136"/>
    </source>
</evidence>
<dbReference type="InterPro" id="IPR027417">
    <property type="entry name" value="P-loop_NTPase"/>
</dbReference>
<dbReference type="SUPFAM" id="SSF90123">
    <property type="entry name" value="ABC transporter transmembrane region"/>
    <property type="match status" value="1"/>
</dbReference>
<sequence>MYFNSRLYQFTKGVRWQLLLSVIFGLLTTAAGVGRLAFSGLAIAFLIEDRESDIIILALSAVILSIIVRAICQYVKEWLGHSAALKVQLNMRHTLYARALELGPGVLDQKRAGDVLVSLVEGVDQLESYFGEFLPQVAVSAITPIGLFVFMGLLDLTTAGIYLLCAIFTLVAPWAFHKWNATSSMKRRFAYGDLSAEFLDSVQGLATLKAFGQSKARGLILAEKARDVYLSTMGILARNVGTTGVTWLGITGGAAIALSVGAFRVENGSLELSTLIVIVMLGVEVFRPLRELTALYHKGMLGTSAATAIFDLLDSEVMVENAGSDVNDVLELDPELEFRNVTFSYPTNDEKVLKDVSFKVSQGETVGIVGPSGAGKSTLIWLILRLFDSQSGEVVLGGKNLKDIPISL</sequence>
<evidence type="ECO:0000256" key="3">
    <source>
        <dbReference type="ARBA" id="ARBA00022989"/>
    </source>
</evidence>
<proteinExistence type="predicted"/>
<evidence type="ECO:0000313" key="7">
    <source>
        <dbReference type="EMBL" id="SVB14092.1"/>
    </source>
</evidence>
<keyword evidence="3 5" id="KW-1133">Transmembrane helix</keyword>
<dbReference type="Pfam" id="PF00664">
    <property type="entry name" value="ABC_membrane"/>
    <property type="match status" value="1"/>
</dbReference>
<dbReference type="InterPro" id="IPR011527">
    <property type="entry name" value="ABC1_TM_dom"/>
</dbReference>
<protein>
    <recommendedName>
        <fullName evidence="6">ABC transmembrane type-1 domain-containing protein</fullName>
    </recommendedName>
</protein>
<dbReference type="Gene3D" id="3.40.50.300">
    <property type="entry name" value="P-loop containing nucleotide triphosphate hydrolases"/>
    <property type="match status" value="1"/>
</dbReference>
<gene>
    <name evidence="7" type="ORF">METZ01_LOCUS166946</name>
</gene>
<reference evidence="7" key="1">
    <citation type="submission" date="2018-05" db="EMBL/GenBank/DDBJ databases">
        <authorList>
            <person name="Lanie J.A."/>
            <person name="Ng W.-L."/>
            <person name="Kazmierczak K.M."/>
            <person name="Andrzejewski T.M."/>
            <person name="Davidsen T.M."/>
            <person name="Wayne K.J."/>
            <person name="Tettelin H."/>
            <person name="Glass J.I."/>
            <person name="Rusch D."/>
            <person name="Podicherti R."/>
            <person name="Tsui H.-C.T."/>
            <person name="Winkler M.E."/>
        </authorList>
    </citation>
    <scope>NUCLEOTIDE SEQUENCE</scope>
</reference>
<dbReference type="PROSITE" id="PS50929">
    <property type="entry name" value="ABC_TM1F"/>
    <property type="match status" value="1"/>
</dbReference>
<evidence type="ECO:0000256" key="2">
    <source>
        <dbReference type="ARBA" id="ARBA00022692"/>
    </source>
</evidence>
<evidence type="ECO:0000259" key="6">
    <source>
        <dbReference type="PROSITE" id="PS50929"/>
    </source>
</evidence>
<dbReference type="Gene3D" id="1.20.1560.10">
    <property type="entry name" value="ABC transporter type 1, transmembrane domain"/>
    <property type="match status" value="1"/>
</dbReference>